<feature type="domain" description="DUF7683" evidence="1">
    <location>
        <begin position="11"/>
        <end position="80"/>
    </location>
</feature>
<dbReference type="AlphaFoldDB" id="A0A345RLP6"/>
<dbReference type="Proteomes" id="UP000253720">
    <property type="component" value="Chromosome"/>
</dbReference>
<evidence type="ECO:0000313" key="2">
    <source>
        <dbReference type="EMBL" id="AXI60212.1"/>
    </source>
</evidence>
<dbReference type="KEGG" id="pke:DLD99_06915"/>
<proteinExistence type="predicted"/>
<dbReference type="EMBL" id="CP029608">
    <property type="protein sequence ID" value="AXI60212.1"/>
    <property type="molecule type" value="Genomic_DNA"/>
</dbReference>
<keyword evidence="3" id="KW-1185">Reference proteome</keyword>
<evidence type="ECO:0000313" key="3">
    <source>
        <dbReference type="Proteomes" id="UP000253720"/>
    </source>
</evidence>
<reference evidence="2 3" key="1">
    <citation type="submission" date="2018-05" db="EMBL/GenBank/DDBJ databases">
        <title>Complete genome sequence of Pseudomonas kribbensis 46-2(T).</title>
        <authorList>
            <person name="Jeong H."/>
            <person name="Lee S.-G."/>
            <person name="Rha E."/>
            <person name="Kim H."/>
        </authorList>
    </citation>
    <scope>NUCLEOTIDE SEQUENCE [LARGE SCALE GENOMIC DNA]</scope>
    <source>
        <strain evidence="2 3">46-2</strain>
    </source>
</reference>
<protein>
    <recommendedName>
        <fullName evidence="1">DUF7683 domain-containing protein</fullName>
    </recommendedName>
</protein>
<evidence type="ECO:0000259" key="1">
    <source>
        <dbReference type="Pfam" id="PF24731"/>
    </source>
</evidence>
<sequence length="85" mass="10019">MTCRYSKLNHTIEAYDKKTELLVFEVNIPDGNIEQLRKIMNWTKPEDEIYGYDLDSQKITELENLIGTEFFDPQFDFQLGCYGSN</sequence>
<dbReference type="Pfam" id="PF24731">
    <property type="entry name" value="DUF7683"/>
    <property type="match status" value="1"/>
</dbReference>
<organism evidence="2 3">
    <name type="scientific">Pseudomonas kribbensis</name>
    <dbReference type="NCBI Taxonomy" id="1628086"/>
    <lineage>
        <taxon>Bacteria</taxon>
        <taxon>Pseudomonadati</taxon>
        <taxon>Pseudomonadota</taxon>
        <taxon>Gammaproteobacteria</taxon>
        <taxon>Pseudomonadales</taxon>
        <taxon>Pseudomonadaceae</taxon>
        <taxon>Pseudomonas</taxon>
    </lineage>
</organism>
<dbReference type="RefSeq" id="WP_114881711.1">
    <property type="nucleotide sequence ID" value="NZ_CP029608.1"/>
</dbReference>
<gene>
    <name evidence="2" type="ORF">DLD99_06915</name>
</gene>
<name>A0A345RLP6_9PSED</name>
<accession>A0A345RLP6</accession>
<dbReference type="InterPro" id="IPR056100">
    <property type="entry name" value="DUF7683"/>
</dbReference>